<dbReference type="PANTHER" id="PTHR22602:SF0">
    <property type="entry name" value="TRANSFERASE CAF17, MITOCHONDRIAL-RELATED"/>
    <property type="match status" value="1"/>
</dbReference>
<accession>A0A5D4XGB0</accession>
<keyword evidence="2" id="KW-1185">Reference proteome</keyword>
<reference evidence="1 2" key="1">
    <citation type="submission" date="2019-08" db="EMBL/GenBank/DDBJ databases">
        <title>Luteimonas viscosus sp. nov., isolated from soil of a sunflower field.</title>
        <authorList>
            <person name="Jianli Z."/>
            <person name="Ying Z."/>
        </authorList>
    </citation>
    <scope>NUCLEOTIDE SEQUENCE [LARGE SCALE GENOMIC DNA]</scope>
    <source>
        <strain evidence="1 2">XBU10</strain>
    </source>
</reference>
<sequence length="287" mass="30277">MSDKPNPPHGDFFTIPGWSVVVLRGPDAVRFAQAQFMSDVAALQAGHWQWSGWLTPKGRLVALFALVRLDDTSLLLLLADAEPQAFAAALSRFVFRSKVVIEIDDGSRISGAFGAPAIARGAAVNGGQEGGLELDFGTAEDGRTLRIGTDAALLDPGLAARWLAWDLAHGLPRLEADQAGQWTPQQLSLDRLRAYSVRKGCYPGQEIVARTHFLGQAKRGLVRLGADVAIPAGDVVAMDAPDRAIGQVVSTAGREALAVMPLESGAGLLAVAGVPCNAMPLLDGLTR</sequence>
<dbReference type="Proteomes" id="UP000324973">
    <property type="component" value="Unassembled WGS sequence"/>
</dbReference>
<proteinExistence type="predicted"/>
<organism evidence="1 2">
    <name type="scientific">Luteimonas viscosa</name>
    <dbReference type="NCBI Taxonomy" id="1132694"/>
    <lineage>
        <taxon>Bacteria</taxon>
        <taxon>Pseudomonadati</taxon>
        <taxon>Pseudomonadota</taxon>
        <taxon>Gammaproteobacteria</taxon>
        <taxon>Lysobacterales</taxon>
        <taxon>Lysobacteraceae</taxon>
        <taxon>Luteimonas</taxon>
    </lineage>
</organism>
<dbReference type="PANTHER" id="PTHR22602">
    <property type="entry name" value="TRANSFERASE CAF17, MITOCHONDRIAL-RELATED"/>
    <property type="match status" value="1"/>
</dbReference>
<dbReference type="RefSeq" id="WP_149104343.1">
    <property type="nucleotide sequence ID" value="NZ_VTFT01000002.1"/>
</dbReference>
<dbReference type="Gene3D" id="3.30.70.1400">
    <property type="entry name" value="Aminomethyltransferase beta-barrel domains"/>
    <property type="match status" value="1"/>
</dbReference>
<evidence type="ECO:0000313" key="1">
    <source>
        <dbReference type="EMBL" id="TYT23648.1"/>
    </source>
</evidence>
<gene>
    <name evidence="1" type="ORF">FZO89_15525</name>
</gene>
<name>A0A5D4XGB0_9GAMM</name>
<comment type="caution">
    <text evidence="1">The sequence shown here is derived from an EMBL/GenBank/DDBJ whole genome shotgun (WGS) entry which is preliminary data.</text>
</comment>
<dbReference type="InterPro" id="IPR045179">
    <property type="entry name" value="YgfZ/GcvT"/>
</dbReference>
<dbReference type="GO" id="GO:0016226">
    <property type="term" value="P:iron-sulfur cluster assembly"/>
    <property type="evidence" value="ECO:0007669"/>
    <property type="project" value="TreeGrafter"/>
</dbReference>
<evidence type="ECO:0000313" key="2">
    <source>
        <dbReference type="Proteomes" id="UP000324973"/>
    </source>
</evidence>
<dbReference type="AlphaFoldDB" id="A0A5D4XGB0"/>
<dbReference type="InterPro" id="IPR017703">
    <property type="entry name" value="YgfZ/GCV_T_CS"/>
</dbReference>
<protein>
    <submittedName>
        <fullName evidence="1">Folate-binding protein YgfZ</fullName>
    </submittedName>
</protein>
<dbReference type="EMBL" id="VTFT01000002">
    <property type="protein sequence ID" value="TYT23648.1"/>
    <property type="molecule type" value="Genomic_DNA"/>
</dbReference>
<dbReference type="Gene3D" id="2.40.30.160">
    <property type="match status" value="1"/>
</dbReference>
<dbReference type="OrthoDB" id="9796287at2"/>
<dbReference type="SUPFAM" id="SSF103025">
    <property type="entry name" value="Folate-binding domain"/>
    <property type="match status" value="1"/>
</dbReference>
<dbReference type="NCBIfam" id="TIGR03317">
    <property type="entry name" value="ygfZ_signature"/>
    <property type="match status" value="1"/>
</dbReference>